<reference evidence="6" key="1">
    <citation type="submission" date="2024-07" db="EMBL/GenBank/DDBJ databases">
        <title>Two chromosome-level genome assemblies of Korean endemic species Abeliophyllum distichum and Forsythia ovata (Oleaceae).</title>
        <authorList>
            <person name="Jang H."/>
        </authorList>
    </citation>
    <scope>NUCLEOTIDE SEQUENCE [LARGE SCALE GENOMIC DNA]</scope>
</reference>
<dbReference type="Proteomes" id="UP001604336">
    <property type="component" value="Unassembled WGS sequence"/>
</dbReference>
<dbReference type="PANTHER" id="PTHR36813">
    <property type="entry name" value="TRANSMEMBRANE PROTEIN"/>
    <property type="match status" value="1"/>
</dbReference>
<evidence type="ECO:0000313" key="6">
    <source>
        <dbReference type="Proteomes" id="UP001604336"/>
    </source>
</evidence>
<feature type="compositionally biased region" description="Low complexity" evidence="4">
    <location>
        <begin position="44"/>
        <end position="67"/>
    </location>
</feature>
<evidence type="ECO:0000256" key="4">
    <source>
        <dbReference type="SAM" id="MobiDB-lite"/>
    </source>
</evidence>
<evidence type="ECO:0000256" key="1">
    <source>
        <dbReference type="ARBA" id="ARBA00022707"/>
    </source>
</evidence>
<evidence type="ECO:0000313" key="5">
    <source>
        <dbReference type="EMBL" id="KAL2505742.1"/>
    </source>
</evidence>
<evidence type="ECO:0000256" key="3">
    <source>
        <dbReference type="ARBA" id="ARBA00023288"/>
    </source>
</evidence>
<sequence length="129" mass="14010">MGCFACFDGGSKQQRKEEERLASQEARAKAAEAAQKRQEQFEHSAAGRAAKAQLAAASKQSNNNSKGEPVLKNLEMILRVHSLLAHYVNAVADQTNFVADGMMTTLYLSAFNSTIILKNNNGLINPSPE</sequence>
<feature type="region of interest" description="Disordered" evidence="4">
    <location>
        <begin position="9"/>
        <end position="68"/>
    </location>
</feature>
<proteinExistence type="predicted"/>
<name>A0ABD1SZ62_9LAMI</name>
<comment type="caution">
    <text evidence="5">The sequence shown here is derived from an EMBL/GenBank/DDBJ whole genome shotgun (WGS) entry which is preliminary data.</text>
</comment>
<keyword evidence="3" id="KW-0449">Lipoprotein</keyword>
<keyword evidence="1" id="KW-0519">Myristate</keyword>
<keyword evidence="6" id="KW-1185">Reference proteome</keyword>
<dbReference type="InterPro" id="IPR031632">
    <property type="entry name" value="SVIP"/>
</dbReference>
<evidence type="ECO:0000256" key="2">
    <source>
        <dbReference type="ARBA" id="ARBA00023139"/>
    </source>
</evidence>
<keyword evidence="2" id="KW-0564">Palmitate</keyword>
<gene>
    <name evidence="5" type="ORF">Adt_21363</name>
</gene>
<dbReference type="PANTHER" id="PTHR36813:SF1">
    <property type="entry name" value="TRANSMEMBRANE PROTEIN"/>
    <property type="match status" value="1"/>
</dbReference>
<dbReference type="EMBL" id="JBFOLK010000006">
    <property type="protein sequence ID" value="KAL2505742.1"/>
    <property type="molecule type" value="Genomic_DNA"/>
</dbReference>
<protein>
    <submittedName>
        <fullName evidence="5">Uncharacterized protein</fullName>
    </submittedName>
</protein>
<dbReference type="Pfam" id="PF15811">
    <property type="entry name" value="SVIP"/>
    <property type="match status" value="1"/>
</dbReference>
<organism evidence="5 6">
    <name type="scientific">Abeliophyllum distichum</name>
    <dbReference type="NCBI Taxonomy" id="126358"/>
    <lineage>
        <taxon>Eukaryota</taxon>
        <taxon>Viridiplantae</taxon>
        <taxon>Streptophyta</taxon>
        <taxon>Embryophyta</taxon>
        <taxon>Tracheophyta</taxon>
        <taxon>Spermatophyta</taxon>
        <taxon>Magnoliopsida</taxon>
        <taxon>eudicotyledons</taxon>
        <taxon>Gunneridae</taxon>
        <taxon>Pentapetalae</taxon>
        <taxon>asterids</taxon>
        <taxon>lamiids</taxon>
        <taxon>Lamiales</taxon>
        <taxon>Oleaceae</taxon>
        <taxon>Forsythieae</taxon>
        <taxon>Abeliophyllum</taxon>
    </lineage>
</organism>
<feature type="compositionally biased region" description="Basic and acidic residues" evidence="4">
    <location>
        <begin position="14"/>
        <end position="42"/>
    </location>
</feature>
<accession>A0ABD1SZ62</accession>
<dbReference type="AlphaFoldDB" id="A0ABD1SZ62"/>